<evidence type="ECO:0000313" key="3">
    <source>
        <dbReference type="EMBL" id="VUX46510.1"/>
    </source>
</evidence>
<comment type="caution">
    <text evidence="3">The sequence shown here is derived from an EMBL/GenBank/DDBJ whole genome shotgun (WGS) entry which is preliminary data.</text>
</comment>
<evidence type="ECO:0000256" key="2">
    <source>
        <dbReference type="SAM" id="Phobius"/>
    </source>
</evidence>
<evidence type="ECO:0000313" key="4">
    <source>
        <dbReference type="Proteomes" id="UP000326641"/>
    </source>
</evidence>
<feature type="transmembrane region" description="Helical" evidence="2">
    <location>
        <begin position="278"/>
        <end position="300"/>
    </location>
</feature>
<name>A0A564WDE3_9PROT</name>
<feature type="transmembrane region" description="Helical" evidence="2">
    <location>
        <begin position="375"/>
        <end position="398"/>
    </location>
</feature>
<dbReference type="GO" id="GO:0015501">
    <property type="term" value="F:glutamate:sodium symporter activity"/>
    <property type="evidence" value="ECO:0007669"/>
    <property type="project" value="UniProtKB-UniRule"/>
</dbReference>
<feature type="transmembrane region" description="Helical" evidence="2">
    <location>
        <begin position="161"/>
        <end position="185"/>
    </location>
</feature>
<feature type="transmembrane region" description="Helical" evidence="2">
    <location>
        <begin position="216"/>
        <end position="239"/>
    </location>
</feature>
<evidence type="ECO:0000256" key="1">
    <source>
        <dbReference type="NCBIfam" id="TIGR00210"/>
    </source>
</evidence>
<feature type="transmembrane region" description="Helical" evidence="2">
    <location>
        <begin position="245"/>
        <end position="266"/>
    </location>
</feature>
<feature type="transmembrane region" description="Helical" evidence="2">
    <location>
        <begin position="126"/>
        <end position="149"/>
    </location>
</feature>
<protein>
    <recommendedName>
        <fullName evidence="1">Sodium/glutamate symporter</fullName>
    </recommendedName>
</protein>
<proteinExistence type="predicted"/>
<dbReference type="EMBL" id="UXAT02000016">
    <property type="protein sequence ID" value="VUX46510.1"/>
    <property type="molecule type" value="Genomic_DNA"/>
</dbReference>
<sequence>MTVQADPFVTMTVAMCVFFIGSAIVMRVRLLREFSIPESVVGGFATAIVITLIYSLFDLEVAFDITRRDLFLAYFFSALGLRSIISEVLSSRRPLFLLVLLATLFIVVQNGVGMAIAAAFDHHPKLGIVAGSMALMGRSGTTIAWAPLFEERFGLEHVSRFGVGATMAGLIAACCIGGPIARFLIQRHRLKSPGQSADLDVGISRDVASPKLDYRAFLLALLRIHVTIIIGQLLIWGLAAVGVELPLYVTCLLAGLLLGNVMPRIAPTVDWQGSDQCLSLIADVSLGLFYTMTLMSMQLWTTQGMLGFLLVTVAVQALLATLYTCFCVFRVMGRDYDAAVIAGGFAGMSLGSTATTMAVMTAVTKQYGRAPRAFAIVPLACGLFIDIVNFVWIAAFAAL</sequence>
<reference evidence="3" key="1">
    <citation type="submission" date="2018-11" db="EMBL/GenBank/DDBJ databases">
        <authorList>
            <person name="Onetto C."/>
        </authorList>
    </citation>
    <scope>NUCLEOTIDE SEQUENCE [LARGE SCALE GENOMIC DNA]</scope>
</reference>
<keyword evidence="2" id="KW-1133">Transmembrane helix</keyword>
<dbReference type="Proteomes" id="UP000326641">
    <property type="component" value="Unassembled WGS sequence"/>
</dbReference>
<feature type="transmembrane region" description="Helical" evidence="2">
    <location>
        <begin position="7"/>
        <end position="28"/>
    </location>
</feature>
<dbReference type="PANTHER" id="PTHR36178:SF1">
    <property type="entry name" value="SODIUM_GLUTAMATE SYMPORTER"/>
    <property type="match status" value="1"/>
</dbReference>
<dbReference type="InterPro" id="IPR004445">
    <property type="entry name" value="GltS"/>
</dbReference>
<feature type="transmembrane region" description="Helical" evidence="2">
    <location>
        <begin position="341"/>
        <end position="363"/>
    </location>
</feature>
<organism evidence="3 4">
    <name type="scientific">Candidatus Defluviicoccus seviourii</name>
    <dbReference type="NCBI Taxonomy" id="2565273"/>
    <lineage>
        <taxon>Bacteria</taxon>
        <taxon>Pseudomonadati</taxon>
        <taxon>Pseudomonadota</taxon>
        <taxon>Alphaproteobacteria</taxon>
        <taxon>Rhodospirillales</taxon>
        <taxon>Rhodospirillaceae</taxon>
        <taxon>Defluviicoccus</taxon>
    </lineage>
</organism>
<keyword evidence="2" id="KW-0812">Transmembrane</keyword>
<dbReference type="AlphaFoldDB" id="A0A564WDE3"/>
<keyword evidence="4" id="KW-1185">Reference proteome</keyword>
<gene>
    <name evidence="3" type="primary">gltS</name>
    <name evidence="3" type="ORF">DF3PA_230012</name>
</gene>
<dbReference type="PANTHER" id="PTHR36178">
    <property type="entry name" value="SLR0625 PROTEIN"/>
    <property type="match status" value="1"/>
</dbReference>
<dbReference type="GO" id="GO:0016020">
    <property type="term" value="C:membrane"/>
    <property type="evidence" value="ECO:0007669"/>
    <property type="project" value="InterPro"/>
</dbReference>
<accession>A0A564WDE3</accession>
<feature type="transmembrane region" description="Helical" evidence="2">
    <location>
        <begin position="306"/>
        <end position="329"/>
    </location>
</feature>
<feature type="transmembrane region" description="Helical" evidence="2">
    <location>
        <begin position="95"/>
        <end position="119"/>
    </location>
</feature>
<dbReference type="NCBIfam" id="TIGR00210">
    <property type="entry name" value="gltS"/>
    <property type="match status" value="1"/>
</dbReference>
<keyword evidence="2" id="KW-0472">Membrane</keyword>
<dbReference type="Pfam" id="PF03616">
    <property type="entry name" value="Glt_symporter"/>
    <property type="match status" value="1"/>
</dbReference>
<feature type="transmembrane region" description="Helical" evidence="2">
    <location>
        <begin position="71"/>
        <end position="89"/>
    </location>
</feature>
<feature type="transmembrane region" description="Helical" evidence="2">
    <location>
        <begin position="40"/>
        <end position="59"/>
    </location>
</feature>
<dbReference type="GO" id="GO:0015813">
    <property type="term" value="P:L-glutamate transmembrane transport"/>
    <property type="evidence" value="ECO:0007669"/>
    <property type="project" value="UniProtKB-UniRule"/>
</dbReference>